<organism evidence="1 2">
    <name type="scientific">Dinoponera quadriceps</name>
    <name type="common">South American ant</name>
    <dbReference type="NCBI Taxonomy" id="609295"/>
    <lineage>
        <taxon>Eukaryota</taxon>
        <taxon>Metazoa</taxon>
        <taxon>Ecdysozoa</taxon>
        <taxon>Arthropoda</taxon>
        <taxon>Hexapoda</taxon>
        <taxon>Insecta</taxon>
        <taxon>Pterygota</taxon>
        <taxon>Neoptera</taxon>
        <taxon>Endopterygota</taxon>
        <taxon>Hymenoptera</taxon>
        <taxon>Apocrita</taxon>
        <taxon>Aculeata</taxon>
        <taxon>Formicoidea</taxon>
        <taxon>Formicidae</taxon>
        <taxon>Ponerinae</taxon>
        <taxon>Ponerini</taxon>
        <taxon>Dinoponera</taxon>
    </lineage>
</organism>
<dbReference type="GO" id="GO:0005737">
    <property type="term" value="C:cytoplasm"/>
    <property type="evidence" value="ECO:0007669"/>
    <property type="project" value="TreeGrafter"/>
</dbReference>
<dbReference type="InterPro" id="IPR006676">
    <property type="entry name" value="tRNA_splic"/>
</dbReference>
<dbReference type="GO" id="GO:0000214">
    <property type="term" value="C:tRNA-intron endonuclease complex"/>
    <property type="evidence" value="ECO:0007669"/>
    <property type="project" value="TreeGrafter"/>
</dbReference>
<dbReference type="PANTHER" id="PTHR21227:SF0">
    <property type="entry name" value="TRNA-SPLICING ENDONUCLEASE SUBUNIT SEN2"/>
    <property type="match status" value="1"/>
</dbReference>
<keyword evidence="1" id="KW-1185">Reference proteome</keyword>
<proteinExistence type="predicted"/>
<dbReference type="KEGG" id="dqu:106747097"/>
<dbReference type="Proteomes" id="UP000515204">
    <property type="component" value="Unplaced"/>
</dbReference>
<dbReference type="SUPFAM" id="SSF53032">
    <property type="entry name" value="tRNA-intron endonuclease catalytic domain-like"/>
    <property type="match status" value="1"/>
</dbReference>
<dbReference type="InterPro" id="IPR036167">
    <property type="entry name" value="tRNA_intron_Endo_cat-like_sf"/>
</dbReference>
<dbReference type="OrthoDB" id="10249562at2759"/>
<dbReference type="AlphaFoldDB" id="A0A6P3XPD4"/>
<keyword evidence="2" id="KW-0540">Nuclease</keyword>
<dbReference type="RefSeq" id="XP_014479864.1">
    <property type="nucleotide sequence ID" value="XM_014624378.1"/>
</dbReference>
<dbReference type="CTD" id="80746"/>
<name>A0A6P3XPD4_DINQU</name>
<keyword evidence="2" id="KW-0378">Hydrolase</keyword>
<reference evidence="2" key="1">
    <citation type="submission" date="2025-08" db="UniProtKB">
        <authorList>
            <consortium name="RefSeq"/>
        </authorList>
    </citation>
    <scope>IDENTIFICATION</scope>
</reference>
<dbReference type="PANTHER" id="PTHR21227">
    <property type="entry name" value="TRNA-SPLICING ENDONUCLEASE SUBUNIT SEN2"/>
    <property type="match status" value="1"/>
</dbReference>
<accession>A0A6P3XPD4</accession>
<protein>
    <submittedName>
        <fullName evidence="2">tRNA-splicing endonuclease subunit Sen2</fullName>
    </submittedName>
</protein>
<keyword evidence="2" id="KW-0255">Endonuclease</keyword>
<sequence length="116" mass="13323">MFVNVLVLYKEGPSFYHASYIVIVEVADADSLILDPASNRSVTWNSLFGLERLSETAAKEILFAQVLWPSSVSQDISTTSPEILSEFTVRELLWRRWNPNQHREDVPTEEEDDDSY</sequence>
<dbReference type="InterPro" id="IPR011856">
    <property type="entry name" value="tRNA_endonuc-like_dom_sf"/>
</dbReference>
<dbReference type="GO" id="GO:0000213">
    <property type="term" value="F:tRNA-intron lyase activity"/>
    <property type="evidence" value="ECO:0007669"/>
    <property type="project" value="InterPro"/>
</dbReference>
<dbReference type="GO" id="GO:0003676">
    <property type="term" value="F:nucleic acid binding"/>
    <property type="evidence" value="ECO:0007669"/>
    <property type="project" value="InterPro"/>
</dbReference>
<dbReference type="GeneID" id="106747097"/>
<dbReference type="GO" id="GO:0000379">
    <property type="term" value="P:tRNA-type intron splice site recognition and cleavage"/>
    <property type="evidence" value="ECO:0007669"/>
    <property type="project" value="TreeGrafter"/>
</dbReference>
<evidence type="ECO:0000313" key="1">
    <source>
        <dbReference type="Proteomes" id="UP000515204"/>
    </source>
</evidence>
<evidence type="ECO:0000313" key="2">
    <source>
        <dbReference type="RefSeq" id="XP_014479864.1"/>
    </source>
</evidence>
<dbReference type="Gene3D" id="3.40.1350.10">
    <property type="match status" value="1"/>
</dbReference>
<gene>
    <name evidence="2" type="primary">LOC106747097</name>
</gene>